<evidence type="ECO:0000256" key="1">
    <source>
        <dbReference type="ARBA" id="ARBA00004496"/>
    </source>
</evidence>
<feature type="region of interest" description="Disordered" evidence="9">
    <location>
        <begin position="450"/>
        <end position="516"/>
    </location>
</feature>
<dbReference type="GO" id="GO:0003677">
    <property type="term" value="F:DNA binding"/>
    <property type="evidence" value="ECO:0007669"/>
    <property type="project" value="UniProtKB-KW"/>
</dbReference>
<name>A0AAD9DZT2_9TELE</name>
<feature type="region of interest" description="Disordered" evidence="9">
    <location>
        <begin position="603"/>
        <end position="661"/>
    </location>
</feature>
<evidence type="ECO:0000256" key="4">
    <source>
        <dbReference type="ARBA" id="ARBA00022737"/>
    </source>
</evidence>
<keyword evidence="4" id="KW-0677">Repeat</keyword>
<dbReference type="InterPro" id="IPR014720">
    <property type="entry name" value="dsRBD_dom"/>
</dbReference>
<dbReference type="Proteomes" id="UP001239994">
    <property type="component" value="Unassembled WGS sequence"/>
</dbReference>
<dbReference type="SMART" id="SM00358">
    <property type="entry name" value="DSRM"/>
    <property type="match status" value="2"/>
</dbReference>
<comment type="caution">
    <text evidence="12">The sequence shown here is derived from an EMBL/GenBank/DDBJ whole genome shotgun (WGS) entry which is preliminary data.</text>
</comment>
<dbReference type="Gene3D" id="1.10.1410.40">
    <property type="match status" value="1"/>
</dbReference>
<dbReference type="FunFam" id="1.10.1410.40:FF:000001">
    <property type="entry name" value="interleukin enhancer-binding factor 3 isoform X1"/>
    <property type="match status" value="1"/>
</dbReference>
<dbReference type="FunFam" id="3.60.21.10:FF:000062">
    <property type="entry name" value="Tartrate-resistant acid phosphatase type 5"/>
    <property type="match status" value="1"/>
</dbReference>
<dbReference type="Gene3D" id="3.60.21.10">
    <property type="match status" value="1"/>
</dbReference>
<evidence type="ECO:0000256" key="2">
    <source>
        <dbReference type="ARBA" id="ARBA00015822"/>
    </source>
</evidence>
<feature type="compositionally biased region" description="Low complexity" evidence="9">
    <location>
        <begin position="619"/>
        <end position="638"/>
    </location>
</feature>
<evidence type="ECO:0000256" key="6">
    <source>
        <dbReference type="ARBA" id="ARBA00029999"/>
    </source>
</evidence>
<feature type="domain" description="DRBM" evidence="10">
    <location>
        <begin position="537"/>
        <end position="603"/>
    </location>
</feature>
<dbReference type="Gene3D" id="3.30.160.20">
    <property type="match status" value="2"/>
</dbReference>
<dbReference type="InterPro" id="IPR024927">
    <property type="entry name" value="Acid_PPase"/>
</dbReference>
<dbReference type="SUPFAM" id="SSF56300">
    <property type="entry name" value="Metallo-dependent phosphatases"/>
    <property type="match status" value="1"/>
</dbReference>
<feature type="region of interest" description="Disordered" evidence="9">
    <location>
        <begin position="822"/>
        <end position="866"/>
    </location>
</feature>
<organism evidence="12 13">
    <name type="scientific">Electrophorus voltai</name>
    <dbReference type="NCBI Taxonomy" id="2609070"/>
    <lineage>
        <taxon>Eukaryota</taxon>
        <taxon>Metazoa</taxon>
        <taxon>Chordata</taxon>
        <taxon>Craniata</taxon>
        <taxon>Vertebrata</taxon>
        <taxon>Euteleostomi</taxon>
        <taxon>Actinopterygii</taxon>
        <taxon>Neopterygii</taxon>
        <taxon>Teleostei</taxon>
        <taxon>Ostariophysi</taxon>
        <taxon>Gymnotiformes</taxon>
        <taxon>Gymnotoidei</taxon>
        <taxon>Gymnotidae</taxon>
        <taxon>Electrophorus</taxon>
    </lineage>
</organism>
<dbReference type="SUPFAM" id="SSF54768">
    <property type="entry name" value="dsRNA-binding domain-like"/>
    <property type="match status" value="2"/>
</dbReference>
<comment type="subcellular location">
    <subcellularLocation>
        <location evidence="1">Cytoplasm</location>
    </subcellularLocation>
</comment>
<feature type="domain" description="DRBM" evidence="10">
    <location>
        <begin position="654"/>
        <end position="720"/>
    </location>
</feature>
<dbReference type="InterPro" id="IPR043519">
    <property type="entry name" value="NT_sf"/>
</dbReference>
<dbReference type="Pfam" id="PF00035">
    <property type="entry name" value="dsrm"/>
    <property type="match status" value="2"/>
</dbReference>
<dbReference type="Pfam" id="PF20965">
    <property type="entry name" value="DZF_C"/>
    <property type="match status" value="1"/>
</dbReference>
<dbReference type="InterPro" id="IPR029052">
    <property type="entry name" value="Metallo-depent_PP-like"/>
</dbReference>
<sequence>MKFNICIAGKLVREAFEGSGDIAMQSEAHPVWDEHQAYEELLYWDSLIQEGHSLHPHDYDRYEELRYWYDCLCYEEDLRHYHAYLAEWKKREAEFAHPEAAVKLPPQRTFVSEDRHVKAKHASVYPTPEELQAVQNMVSQVEQGLKTVADWMNEQETANGDTESAESLGKLRGVLRVGLVAKGLLLKQDLDLELVLLCSDMPTSILLQLISDKLSEVLKTQAEDEYVVTALAADAAITVWSVKEPVLTLRVHLTSPVVREHTEREADGEALGGSAPAEALDRLKCLASLASLRHTKWFQAKANGLQSCVIVIRILRDLCSRVPAWSPLKGWHWIDFRPCSAVGPQVLELLCERAIATSDRPMGAGEALRRVLECLASGILLEDGPGIVDPCERETVDASCHLTQQQREDITQSAQFALRLAAFGQMHKVLGMDRLSPRAARMYSDLQYPPQIPSPYTPKRTLEAHAEGDASKRKAKFPRKGRDPLFQLPPALGSDGLGPDTFFRAPKEDTSRKRTHGHPVYRFGCVGGVSAVEGRTEPANALMKLHQLRPGLLYRLVSQTGPDHTPHFTMAIEVDGTTYEASGPSKRSAKLFVAQKALQALGVATGSESKTASQSQSQEGTAMATSSSGSDGATTTGEDSSEATLQGGPILTKHGKNPVMELNEKRRSLKYEVVSVKGRFNDKTFTIEVEVDGQKFQGSGSNKKLAKANAALAALEKLFPYDSSSDSVKKKRFPLTVIPSTTRRTLLHLVQIRSTETHISQCDWLRAGALLCDWLRARVASELWVVCHSTLYPAGGGAGPVGGAEDSTVFVPLIQASCAADVPESPPTVSSATSVGSSTYYSSQPKTIESPEGQSASADTNKATYQAVPPPATGYYNQYSQAYSQFKKSGQNQNQTQTQNSPLVGPDYGYGYPNQTIGGQDYSYGAYGSQSTFGPPTPQNYGYHQSAYPNLGGYSSGTSNMASHLLFVFIILPAVLCYSPSFVDLETKGSNQSSIRFLVVGDWGGLPTAPFTTKIEWATAQEMGRTADQLGADFVLALGDNFYFKGVRSVDDPRFQETFENVYTARSLNIPWFVIAGNHDHAGNVLAQIHYSKLSQRWNFPYFYYELNFRIPKTDSTLTILMLDTVLLCGNTDDFQDQKPQGPTSNAQANRQLLWLQQRLASSKADFLLVAGHYPIWSISKHGPTSCLVKKLRPLLVKYEATAYLCGHDHNLQYFKESDIGYIVSGAGNFMDPNVKHRHDVPKSSLKFFTGEASTLGGFVHMEVTKKKLVITFLQARGTSLYQTVLSKRDL</sequence>
<dbReference type="EMBL" id="JAROKS010000012">
    <property type="protein sequence ID" value="KAK1798979.1"/>
    <property type="molecule type" value="Genomic_DNA"/>
</dbReference>
<dbReference type="FunFam" id="3.30.160.20:FF:000006">
    <property type="entry name" value="interleukin enhancer-binding factor 3 isoform X2"/>
    <property type="match status" value="1"/>
</dbReference>
<gene>
    <name evidence="12" type="ORF">P4O66_007250</name>
</gene>
<dbReference type="PROSITE" id="PS51703">
    <property type="entry name" value="DZF"/>
    <property type="match status" value="1"/>
</dbReference>
<protein>
    <recommendedName>
        <fullName evidence="2">Tartrate-resistant acid phosphatase type 5</fullName>
    </recommendedName>
    <alternativeName>
        <fullName evidence="7">Tartrate-resistant acid ATPase</fullName>
    </alternativeName>
    <alternativeName>
        <fullName evidence="6">Type 5 acid phosphatase</fullName>
    </alternativeName>
</protein>
<dbReference type="GO" id="GO:0005737">
    <property type="term" value="C:cytoplasm"/>
    <property type="evidence" value="ECO:0007669"/>
    <property type="project" value="UniProtKB-SubCell"/>
</dbReference>
<evidence type="ECO:0000256" key="9">
    <source>
        <dbReference type="SAM" id="MobiDB-lite"/>
    </source>
</evidence>
<dbReference type="Gene3D" id="3.30.460.10">
    <property type="entry name" value="Beta Polymerase, domain 2"/>
    <property type="match status" value="1"/>
</dbReference>
<evidence type="ECO:0000259" key="11">
    <source>
        <dbReference type="PROSITE" id="PS51703"/>
    </source>
</evidence>
<evidence type="ECO:0000256" key="8">
    <source>
        <dbReference type="PROSITE-ProRule" id="PRU00266"/>
    </source>
</evidence>
<accession>A0AAD9DZT2</accession>
<keyword evidence="3" id="KW-0963">Cytoplasm</keyword>
<dbReference type="PANTHER" id="PTHR45762">
    <property type="entry name" value="ZINC FINGER RNA-BINDING PROTEIN"/>
    <property type="match status" value="1"/>
</dbReference>
<dbReference type="InterPro" id="IPR049402">
    <property type="entry name" value="DZF_dom_C"/>
</dbReference>
<dbReference type="GO" id="GO:0003725">
    <property type="term" value="F:double-stranded RNA binding"/>
    <property type="evidence" value="ECO:0007669"/>
    <property type="project" value="TreeGrafter"/>
</dbReference>
<evidence type="ECO:0000313" key="13">
    <source>
        <dbReference type="Proteomes" id="UP001239994"/>
    </source>
</evidence>
<evidence type="ECO:0000313" key="12">
    <source>
        <dbReference type="EMBL" id="KAK1798979.1"/>
    </source>
</evidence>
<dbReference type="Pfam" id="PF07528">
    <property type="entry name" value="DZF_N"/>
    <property type="match status" value="1"/>
</dbReference>
<evidence type="ECO:0000256" key="5">
    <source>
        <dbReference type="ARBA" id="ARBA00023125"/>
    </source>
</evidence>
<reference evidence="12" key="1">
    <citation type="submission" date="2023-03" db="EMBL/GenBank/DDBJ databases">
        <title>Electrophorus voltai genome.</title>
        <authorList>
            <person name="Bian C."/>
        </authorList>
    </citation>
    <scope>NUCLEOTIDE SEQUENCE</scope>
    <source>
        <strain evidence="12">CB-2022</strain>
        <tissue evidence="12">Muscle</tissue>
    </source>
</reference>
<evidence type="ECO:0000256" key="3">
    <source>
        <dbReference type="ARBA" id="ARBA00022490"/>
    </source>
</evidence>
<dbReference type="GO" id="GO:0071011">
    <property type="term" value="C:precatalytic spliceosome"/>
    <property type="evidence" value="ECO:0007669"/>
    <property type="project" value="TreeGrafter"/>
</dbReference>
<feature type="domain" description="DZF" evidence="11">
    <location>
        <begin position="108"/>
        <end position="468"/>
    </location>
</feature>
<dbReference type="InterPro" id="IPR006561">
    <property type="entry name" value="DZF_dom"/>
</dbReference>
<dbReference type="CDD" id="cd07378">
    <property type="entry name" value="MPP_ACP5"/>
    <property type="match status" value="1"/>
</dbReference>
<dbReference type="PANTHER" id="PTHR45762:SF4">
    <property type="entry name" value="INTERLEUKIN ENHANCER-BINDING FACTOR 3"/>
    <property type="match status" value="1"/>
</dbReference>
<dbReference type="FunFam" id="3.30.460.10:FF:000003">
    <property type="entry name" value="interleukin enhancer-binding factor 3 isoform X2"/>
    <property type="match status" value="1"/>
</dbReference>
<keyword evidence="13" id="KW-1185">Reference proteome</keyword>
<keyword evidence="8" id="KW-0694">RNA-binding</keyword>
<dbReference type="SMART" id="SM00572">
    <property type="entry name" value="DZF"/>
    <property type="match status" value="1"/>
</dbReference>
<keyword evidence="5" id="KW-0238">DNA-binding</keyword>
<dbReference type="InterPro" id="IPR049401">
    <property type="entry name" value="DZF_dom_N"/>
</dbReference>
<dbReference type="GO" id="GO:0003993">
    <property type="term" value="F:acid phosphatase activity"/>
    <property type="evidence" value="ECO:0007669"/>
    <property type="project" value="InterPro"/>
</dbReference>
<feature type="compositionally biased region" description="Polar residues" evidence="9">
    <location>
        <begin position="606"/>
        <end position="618"/>
    </location>
</feature>
<dbReference type="GO" id="GO:0003727">
    <property type="term" value="F:single-stranded RNA binding"/>
    <property type="evidence" value="ECO:0007669"/>
    <property type="project" value="TreeGrafter"/>
</dbReference>
<feature type="compositionally biased region" description="Low complexity" evidence="9">
    <location>
        <begin position="827"/>
        <end position="843"/>
    </location>
</feature>
<proteinExistence type="predicted"/>
<dbReference type="InterPro" id="IPR004843">
    <property type="entry name" value="Calcineurin-like_PHP"/>
</dbReference>
<dbReference type="PROSITE" id="PS50137">
    <property type="entry name" value="DS_RBD"/>
    <property type="match status" value="2"/>
</dbReference>
<feature type="compositionally biased region" description="Polar residues" evidence="9">
    <location>
        <begin position="844"/>
        <end position="864"/>
    </location>
</feature>
<evidence type="ECO:0000259" key="10">
    <source>
        <dbReference type="PROSITE" id="PS50137"/>
    </source>
</evidence>
<evidence type="ECO:0000256" key="7">
    <source>
        <dbReference type="ARBA" id="ARBA00031589"/>
    </source>
</evidence>
<feature type="compositionally biased region" description="Basic and acidic residues" evidence="9">
    <location>
        <begin position="460"/>
        <end position="472"/>
    </location>
</feature>
<dbReference type="Pfam" id="PF00149">
    <property type="entry name" value="Metallophos"/>
    <property type="match status" value="1"/>
</dbReference>